<comment type="caution">
    <text evidence="2">The sequence shown here is derived from an EMBL/GenBank/DDBJ whole genome shotgun (WGS) entry which is preliminary data.</text>
</comment>
<dbReference type="PANTHER" id="PTHR46401:SF2">
    <property type="entry name" value="GLYCOSYLTRANSFERASE WBBK-RELATED"/>
    <property type="match status" value="1"/>
</dbReference>
<accession>A0A9X1LRN3</accession>
<evidence type="ECO:0000256" key="1">
    <source>
        <dbReference type="ARBA" id="ARBA00022679"/>
    </source>
</evidence>
<dbReference type="GO" id="GO:0016757">
    <property type="term" value="F:glycosyltransferase activity"/>
    <property type="evidence" value="ECO:0007669"/>
    <property type="project" value="TreeGrafter"/>
</dbReference>
<dbReference type="RefSeq" id="WP_229382625.1">
    <property type="nucleotide sequence ID" value="NZ_JAGTTN010000001.1"/>
</dbReference>
<evidence type="ECO:0000313" key="2">
    <source>
        <dbReference type="EMBL" id="MCC2030724.1"/>
    </source>
</evidence>
<name>A0A9X1LRN3_9MICO</name>
<dbReference type="SUPFAM" id="SSF53756">
    <property type="entry name" value="UDP-Glycosyltransferase/glycogen phosphorylase"/>
    <property type="match status" value="1"/>
</dbReference>
<gene>
    <name evidence="2" type="ORF">KEC57_00835</name>
</gene>
<evidence type="ECO:0000313" key="3">
    <source>
        <dbReference type="Proteomes" id="UP001139354"/>
    </source>
</evidence>
<dbReference type="GO" id="GO:0009103">
    <property type="term" value="P:lipopolysaccharide biosynthetic process"/>
    <property type="evidence" value="ECO:0007669"/>
    <property type="project" value="TreeGrafter"/>
</dbReference>
<dbReference type="AlphaFoldDB" id="A0A9X1LRN3"/>
<keyword evidence="1" id="KW-0808">Transferase</keyword>
<proteinExistence type="predicted"/>
<reference evidence="2" key="1">
    <citation type="submission" date="2021-04" db="EMBL/GenBank/DDBJ databases">
        <title>Microbacterium tenobrionis sp. nov. and Microbacterium allomyrinae sp. nov., isolated from larvae of Tenobrio molitor and Allomyrina dichotoma, respectively.</title>
        <authorList>
            <person name="Lee S.D."/>
        </authorList>
    </citation>
    <scope>NUCLEOTIDE SEQUENCE</scope>
    <source>
        <strain evidence="2">BWT-G7</strain>
    </source>
</reference>
<dbReference type="Proteomes" id="UP001139354">
    <property type="component" value="Unassembled WGS sequence"/>
</dbReference>
<sequence length="367" mass="40134">MPELRVLGLFDHHGVRRHQHRLPADQQVSGPYCVHLLMDEGIDLMPVRPAEGRVHRKVRDVIEHRSGVRVDLAVRGATSASRSDVVLALLEGMAVLPSMLKQRGLPPYANRPLAAVSCWWAEEIVSGTDADRLRIAHALAGIDRVFVFSRNQVEIFASIGAGDKIVPVLFGVDPDWYCPDPAVSRRFQVLSVGIDRGRDFDTLLDAARLLPDALFHIVTSSGRIDPADIPANVTVAGMVSMAEHRDNLRAADLVVVPTHDLAYPTGQSVLLEAMACGRCVAVTATEAMRDYIDDGVTNLAIPLHDARGTAQVIGAILADDPRRERIAAAARTAAVERFSFQRTWHEIALALDAMARRAPRSGTYTTY</sequence>
<dbReference type="CDD" id="cd03801">
    <property type="entry name" value="GT4_PimA-like"/>
    <property type="match status" value="1"/>
</dbReference>
<dbReference type="Gene3D" id="3.40.50.2000">
    <property type="entry name" value="Glycogen Phosphorylase B"/>
    <property type="match status" value="1"/>
</dbReference>
<protein>
    <submittedName>
        <fullName evidence="2">Glycosyltransferase family 4 protein</fullName>
    </submittedName>
</protein>
<dbReference type="PANTHER" id="PTHR46401">
    <property type="entry name" value="GLYCOSYLTRANSFERASE WBBK-RELATED"/>
    <property type="match status" value="1"/>
</dbReference>
<dbReference type="Pfam" id="PF13692">
    <property type="entry name" value="Glyco_trans_1_4"/>
    <property type="match status" value="1"/>
</dbReference>
<organism evidence="2 3">
    <name type="scientific">Microbacterium allomyrinae</name>
    <dbReference type="NCBI Taxonomy" id="2830666"/>
    <lineage>
        <taxon>Bacteria</taxon>
        <taxon>Bacillati</taxon>
        <taxon>Actinomycetota</taxon>
        <taxon>Actinomycetes</taxon>
        <taxon>Micrococcales</taxon>
        <taxon>Microbacteriaceae</taxon>
        <taxon>Microbacterium</taxon>
    </lineage>
</organism>
<dbReference type="EMBL" id="JAGTTN010000001">
    <property type="protein sequence ID" value="MCC2030724.1"/>
    <property type="molecule type" value="Genomic_DNA"/>
</dbReference>
<keyword evidence="3" id="KW-1185">Reference proteome</keyword>